<feature type="transmembrane region" description="Helical" evidence="1">
    <location>
        <begin position="37"/>
        <end position="56"/>
    </location>
</feature>
<keyword evidence="1" id="KW-0812">Transmembrane</keyword>
<name>A0A1H0KRM2_9ACTN</name>
<dbReference type="EMBL" id="LT629710">
    <property type="protein sequence ID" value="SDO58433.1"/>
    <property type="molecule type" value="Genomic_DNA"/>
</dbReference>
<keyword evidence="3" id="KW-1185">Reference proteome</keyword>
<feature type="transmembrane region" description="Helical" evidence="1">
    <location>
        <begin position="110"/>
        <end position="143"/>
    </location>
</feature>
<protein>
    <recommendedName>
        <fullName evidence="4">ABC-2 family transporter protein</fullName>
    </recommendedName>
</protein>
<sequence>MTTLTTPVATTTRIAPQRFSALTRVEIWKMISTRSGLGVLGAVLFIVLAGTTWELFNTATRPPSWQEYSGLLTAAGMAIAMIGLLGMTAEWTQRTALTTFTLSPRRGRVLGAKFVASIALAAAATVAAELLILGGVAVGGLISGHTADYTGLGRGLTSFLIISMLQVTMAAGFGALSAQTAVAVAAYFVAPTIYSAAGPALLGSNSDWLDVFSAFDRLSSSTPFGHAAQSATSIAFWIVLPTVVGVVRSLKREVK</sequence>
<evidence type="ECO:0000313" key="2">
    <source>
        <dbReference type="EMBL" id="SDO58433.1"/>
    </source>
</evidence>
<organism evidence="2 3">
    <name type="scientific">Nakamurella panacisegetis</name>
    <dbReference type="NCBI Taxonomy" id="1090615"/>
    <lineage>
        <taxon>Bacteria</taxon>
        <taxon>Bacillati</taxon>
        <taxon>Actinomycetota</taxon>
        <taxon>Actinomycetes</taxon>
        <taxon>Nakamurellales</taxon>
        <taxon>Nakamurellaceae</taxon>
        <taxon>Nakamurella</taxon>
    </lineage>
</organism>
<dbReference type="RefSeq" id="WP_090475339.1">
    <property type="nucleotide sequence ID" value="NZ_LT629710.1"/>
</dbReference>
<keyword evidence="1" id="KW-0472">Membrane</keyword>
<dbReference type="STRING" id="1090615.SAMN04515671_1404"/>
<gene>
    <name evidence="2" type="ORF">SAMN04515671_1404</name>
</gene>
<evidence type="ECO:0000256" key="1">
    <source>
        <dbReference type="SAM" id="Phobius"/>
    </source>
</evidence>
<dbReference type="OrthoDB" id="3822725at2"/>
<dbReference type="AlphaFoldDB" id="A0A1H0KRM2"/>
<feature type="transmembrane region" description="Helical" evidence="1">
    <location>
        <begin position="68"/>
        <end position="89"/>
    </location>
</feature>
<proteinExistence type="predicted"/>
<accession>A0A1H0KRM2</accession>
<feature type="transmembrane region" description="Helical" evidence="1">
    <location>
        <begin position="155"/>
        <end position="176"/>
    </location>
</feature>
<evidence type="ECO:0008006" key="4">
    <source>
        <dbReference type="Google" id="ProtNLM"/>
    </source>
</evidence>
<evidence type="ECO:0000313" key="3">
    <source>
        <dbReference type="Proteomes" id="UP000198741"/>
    </source>
</evidence>
<feature type="transmembrane region" description="Helical" evidence="1">
    <location>
        <begin position="183"/>
        <end position="204"/>
    </location>
</feature>
<feature type="transmembrane region" description="Helical" evidence="1">
    <location>
        <begin position="224"/>
        <end position="247"/>
    </location>
</feature>
<dbReference type="Proteomes" id="UP000198741">
    <property type="component" value="Chromosome I"/>
</dbReference>
<reference evidence="2 3" key="1">
    <citation type="submission" date="2016-10" db="EMBL/GenBank/DDBJ databases">
        <authorList>
            <person name="de Groot N.N."/>
        </authorList>
    </citation>
    <scope>NUCLEOTIDE SEQUENCE [LARGE SCALE GENOMIC DNA]</scope>
    <source>
        <strain evidence="3">P4-7,KCTC 19426,CECT 7604</strain>
    </source>
</reference>
<keyword evidence="1" id="KW-1133">Transmembrane helix</keyword>